<feature type="transmembrane region" description="Helical" evidence="12">
    <location>
        <begin position="453"/>
        <end position="478"/>
    </location>
</feature>
<evidence type="ECO:0000256" key="8">
    <source>
        <dbReference type="ARBA" id="ARBA00022958"/>
    </source>
</evidence>
<dbReference type="RefSeq" id="WP_052353096.1">
    <property type="nucleotide sequence ID" value="NZ_DUIH01000021.1"/>
</dbReference>
<feature type="transmembrane region" description="Helical" evidence="12">
    <location>
        <begin position="131"/>
        <end position="151"/>
    </location>
</feature>
<keyword evidence="4" id="KW-1003">Cell membrane</keyword>
<evidence type="ECO:0000256" key="12">
    <source>
        <dbReference type="SAM" id="Phobius"/>
    </source>
</evidence>
<keyword evidence="8" id="KW-0630">Potassium</keyword>
<gene>
    <name evidence="13" type="ORF">HA299_06695</name>
</gene>
<evidence type="ECO:0000256" key="5">
    <source>
        <dbReference type="ARBA" id="ARBA00022519"/>
    </source>
</evidence>
<dbReference type="GO" id="GO:0005886">
    <property type="term" value="C:plasma membrane"/>
    <property type="evidence" value="ECO:0007669"/>
    <property type="project" value="UniProtKB-SubCell"/>
</dbReference>
<feature type="transmembrane region" description="Helical" evidence="12">
    <location>
        <begin position="330"/>
        <end position="352"/>
    </location>
</feature>
<evidence type="ECO:0000256" key="11">
    <source>
        <dbReference type="ARBA" id="ARBA00023136"/>
    </source>
</evidence>
<evidence type="ECO:0000256" key="6">
    <source>
        <dbReference type="ARBA" id="ARBA00022538"/>
    </source>
</evidence>
<keyword evidence="11 12" id="KW-0472">Membrane</keyword>
<feature type="transmembrane region" description="Helical" evidence="12">
    <location>
        <begin position="270"/>
        <end position="288"/>
    </location>
</feature>
<keyword evidence="3" id="KW-0813">Transport</keyword>
<evidence type="ECO:0000256" key="7">
    <source>
        <dbReference type="ARBA" id="ARBA00022692"/>
    </source>
</evidence>
<evidence type="ECO:0000313" key="14">
    <source>
        <dbReference type="Proteomes" id="UP000600363"/>
    </source>
</evidence>
<evidence type="ECO:0000256" key="3">
    <source>
        <dbReference type="ARBA" id="ARBA00022448"/>
    </source>
</evidence>
<accession>A0A832W0C8</accession>
<feature type="transmembrane region" description="Helical" evidence="12">
    <location>
        <begin position="227"/>
        <end position="250"/>
    </location>
</feature>
<keyword evidence="9 12" id="KW-1133">Transmembrane helix</keyword>
<evidence type="ECO:0000256" key="4">
    <source>
        <dbReference type="ARBA" id="ARBA00022475"/>
    </source>
</evidence>
<sequence>MRERKESTLMSLFGAVLFYLAIALLLPTVVALYYGEGVEAYLYPFVITLFMAIVLLLRYRPSDTIHTSEAFFAVSVGWLIGMCVASAPFILSGYGLVDSMFEAMSGLTTTGSTILSSIEDAPKSLLFWRSLIQWLGGAGIIMVFVAVLPTLGVGGRQLFRGEFPGHDVQSIRLRIRHTARLFFYVYLVFSAALFVILLFARVGVYDSLCIVFSTLSTGGFSPHTESIAYYGSPFVEWVVVVFMFLCGANFYTHYRGLYEHPIHYIKSAEFRAYCIIVGSAIAAVWAAVELAESPPITYGLREAAFQVVSLMSTTGFTTANYDGWPTPVKVLLLMLMVIGGSTGSTAGAMKVARLLISLNFIRLTLYKLVHPSAIVPIKFDDKCVSEDVLSSVAAFVVAYMGLICLSTLLLLSMGLGASDALSASVATIGNVGPGFGGVGPTEYYGWLPSGAKLMLIFNMWAGRLELFTVFVLFLPAFWRELRKKER</sequence>
<keyword evidence="6" id="KW-0633">Potassium transport</keyword>
<evidence type="ECO:0000256" key="1">
    <source>
        <dbReference type="ARBA" id="ARBA00004429"/>
    </source>
</evidence>
<dbReference type="AlphaFoldDB" id="A0A832W0C8"/>
<organism evidence="13 14">
    <name type="scientific">Methermicoccus shengliensis</name>
    <dbReference type="NCBI Taxonomy" id="660064"/>
    <lineage>
        <taxon>Archaea</taxon>
        <taxon>Methanobacteriati</taxon>
        <taxon>Methanobacteriota</taxon>
        <taxon>Stenosarchaea group</taxon>
        <taxon>Methanomicrobia</taxon>
        <taxon>Methanosarcinales</taxon>
        <taxon>Methermicoccaceae</taxon>
        <taxon>Methermicoccus</taxon>
    </lineage>
</organism>
<feature type="transmembrane region" description="Helical" evidence="12">
    <location>
        <begin position="12"/>
        <end position="34"/>
    </location>
</feature>
<dbReference type="EMBL" id="DUIH01000021">
    <property type="protein sequence ID" value="HIH70279.1"/>
    <property type="molecule type" value="Genomic_DNA"/>
</dbReference>
<reference evidence="13" key="1">
    <citation type="journal article" date="2020" name="bioRxiv">
        <title>A rank-normalized archaeal taxonomy based on genome phylogeny resolves widespread incomplete and uneven classifications.</title>
        <authorList>
            <person name="Rinke C."/>
            <person name="Chuvochina M."/>
            <person name="Mussig A.J."/>
            <person name="Chaumeil P.-A."/>
            <person name="Waite D.W."/>
            <person name="Whitman W.B."/>
            <person name="Parks D.H."/>
            <person name="Hugenholtz P."/>
        </authorList>
    </citation>
    <scope>NUCLEOTIDE SEQUENCE</scope>
    <source>
        <strain evidence="13">UBA12518</strain>
    </source>
</reference>
<proteinExistence type="inferred from homology"/>
<comment type="caution">
    <text evidence="13">The sequence shown here is derived from an EMBL/GenBank/DDBJ whole genome shotgun (WGS) entry which is preliminary data.</text>
</comment>
<dbReference type="PANTHER" id="PTHR32024:SF2">
    <property type="entry name" value="TRK SYSTEM POTASSIUM UPTAKE PROTEIN TRKG-RELATED"/>
    <property type="match status" value="1"/>
</dbReference>
<evidence type="ECO:0000256" key="9">
    <source>
        <dbReference type="ARBA" id="ARBA00022989"/>
    </source>
</evidence>
<keyword evidence="7 12" id="KW-0812">Transmembrane</keyword>
<comment type="subcellular location">
    <subcellularLocation>
        <location evidence="1">Cell inner membrane</location>
        <topology evidence="1">Multi-pass membrane protein</topology>
    </subcellularLocation>
</comment>
<dbReference type="Pfam" id="PF02386">
    <property type="entry name" value="TrkH"/>
    <property type="match status" value="1"/>
</dbReference>
<dbReference type="PANTHER" id="PTHR32024">
    <property type="entry name" value="TRK SYSTEM POTASSIUM UPTAKE PROTEIN TRKG-RELATED"/>
    <property type="match status" value="1"/>
</dbReference>
<evidence type="ECO:0000256" key="10">
    <source>
        <dbReference type="ARBA" id="ARBA00023065"/>
    </source>
</evidence>
<dbReference type="InterPro" id="IPR004772">
    <property type="entry name" value="TrkH"/>
</dbReference>
<dbReference type="GO" id="GO:0015379">
    <property type="term" value="F:potassium:chloride symporter activity"/>
    <property type="evidence" value="ECO:0007669"/>
    <property type="project" value="InterPro"/>
</dbReference>
<feature type="transmembrane region" description="Helical" evidence="12">
    <location>
        <begin position="181"/>
        <end position="200"/>
    </location>
</feature>
<keyword evidence="5" id="KW-0997">Cell inner membrane</keyword>
<dbReference type="InterPro" id="IPR003445">
    <property type="entry name" value="Cat_transpt"/>
</dbReference>
<feature type="transmembrane region" description="Helical" evidence="12">
    <location>
        <begin position="388"/>
        <end position="411"/>
    </location>
</feature>
<evidence type="ECO:0000256" key="2">
    <source>
        <dbReference type="ARBA" id="ARBA00009137"/>
    </source>
</evidence>
<dbReference type="Proteomes" id="UP000600363">
    <property type="component" value="Unassembled WGS sequence"/>
</dbReference>
<name>A0A832W0C8_9EURY</name>
<comment type="similarity">
    <text evidence="2">Belongs to the TrkH potassium transport family.</text>
</comment>
<keyword evidence="10" id="KW-0406">Ion transport</keyword>
<feature type="transmembrane region" description="Helical" evidence="12">
    <location>
        <begin position="40"/>
        <end position="59"/>
    </location>
</feature>
<protein>
    <submittedName>
        <fullName evidence="13">TrkH family potassium uptake protein</fullName>
    </submittedName>
</protein>
<evidence type="ECO:0000313" key="13">
    <source>
        <dbReference type="EMBL" id="HIH70279.1"/>
    </source>
</evidence>
<feature type="transmembrane region" description="Helical" evidence="12">
    <location>
        <begin position="71"/>
        <end position="97"/>
    </location>
</feature>
<dbReference type="PIRSF" id="PIRSF006247">
    <property type="entry name" value="TrkH"/>
    <property type="match status" value="1"/>
</dbReference>